<dbReference type="Proteomes" id="UP000521872">
    <property type="component" value="Unassembled WGS sequence"/>
</dbReference>
<name>A0A8H4VMY7_9AGAR</name>
<comment type="caution">
    <text evidence="2">The sequence shown here is derived from an EMBL/GenBank/DDBJ whole genome shotgun (WGS) entry which is preliminary data.</text>
</comment>
<evidence type="ECO:0000256" key="1">
    <source>
        <dbReference type="SAM" id="SignalP"/>
    </source>
</evidence>
<proteinExistence type="predicted"/>
<evidence type="ECO:0000313" key="2">
    <source>
        <dbReference type="EMBL" id="KAF4615853.1"/>
    </source>
</evidence>
<feature type="signal peptide" evidence="1">
    <location>
        <begin position="1"/>
        <end position="21"/>
    </location>
</feature>
<reference evidence="2 3" key="1">
    <citation type="submission" date="2019-12" db="EMBL/GenBank/DDBJ databases">
        <authorList>
            <person name="Floudas D."/>
            <person name="Bentzer J."/>
            <person name="Ahren D."/>
            <person name="Johansson T."/>
            <person name="Persson P."/>
            <person name="Tunlid A."/>
        </authorList>
    </citation>
    <scope>NUCLEOTIDE SEQUENCE [LARGE SCALE GENOMIC DNA]</scope>
    <source>
        <strain evidence="2 3">CBS 102.39</strain>
    </source>
</reference>
<organism evidence="2 3">
    <name type="scientific">Agrocybe pediades</name>
    <dbReference type="NCBI Taxonomy" id="84607"/>
    <lineage>
        <taxon>Eukaryota</taxon>
        <taxon>Fungi</taxon>
        <taxon>Dikarya</taxon>
        <taxon>Basidiomycota</taxon>
        <taxon>Agaricomycotina</taxon>
        <taxon>Agaricomycetes</taxon>
        <taxon>Agaricomycetidae</taxon>
        <taxon>Agaricales</taxon>
        <taxon>Agaricineae</taxon>
        <taxon>Strophariaceae</taxon>
        <taxon>Agrocybe</taxon>
    </lineage>
</organism>
<keyword evidence="3" id="KW-1185">Reference proteome</keyword>
<evidence type="ECO:0000313" key="3">
    <source>
        <dbReference type="Proteomes" id="UP000521872"/>
    </source>
</evidence>
<protein>
    <submittedName>
        <fullName evidence="2">Uncharacterized protein</fullName>
    </submittedName>
</protein>
<gene>
    <name evidence="2" type="ORF">D9613_012382</name>
</gene>
<accession>A0A8H4VMY7</accession>
<feature type="chain" id="PRO_5034103179" evidence="1">
    <location>
        <begin position="22"/>
        <end position="110"/>
    </location>
</feature>
<dbReference type="EMBL" id="JAACJL010000033">
    <property type="protein sequence ID" value="KAF4615853.1"/>
    <property type="molecule type" value="Genomic_DNA"/>
</dbReference>
<keyword evidence="1" id="KW-0732">Signal</keyword>
<sequence>MRFSFSIIAAAALMLSSTVMAAYEHDLDAIIARHERDMELEARGETTEFELRAMLVERNPRGDCSTASPQRMTGPACARGGGHGWMSGGRCYTRQQMAMQGNVVKGSCYF</sequence>
<dbReference type="AlphaFoldDB" id="A0A8H4VMY7"/>